<reference evidence="2 3" key="1">
    <citation type="submission" date="2015-09" db="EMBL/GenBank/DDBJ databases">
        <authorList>
            <consortium name="Pathogen Informatics"/>
        </authorList>
    </citation>
    <scope>NUCLEOTIDE SEQUENCE [LARGE SCALE GENOMIC DNA]</scope>
    <source>
        <strain evidence="2 3">2789STDY5608838</strain>
    </source>
</reference>
<evidence type="ECO:0000256" key="1">
    <source>
        <dbReference type="SAM" id="Phobius"/>
    </source>
</evidence>
<gene>
    <name evidence="2" type="ORF">ERS852395_01680</name>
</gene>
<feature type="transmembrane region" description="Helical" evidence="1">
    <location>
        <begin position="9"/>
        <end position="30"/>
    </location>
</feature>
<feature type="transmembrane region" description="Helical" evidence="1">
    <location>
        <begin position="59"/>
        <end position="85"/>
    </location>
</feature>
<dbReference type="Proteomes" id="UP000095447">
    <property type="component" value="Unassembled WGS sequence"/>
</dbReference>
<organism evidence="2 3">
    <name type="scientific">Blautia obeum</name>
    <dbReference type="NCBI Taxonomy" id="40520"/>
    <lineage>
        <taxon>Bacteria</taxon>
        <taxon>Bacillati</taxon>
        <taxon>Bacillota</taxon>
        <taxon>Clostridia</taxon>
        <taxon>Lachnospirales</taxon>
        <taxon>Lachnospiraceae</taxon>
        <taxon>Blautia</taxon>
    </lineage>
</organism>
<evidence type="ECO:0000313" key="2">
    <source>
        <dbReference type="EMBL" id="CUN91663.1"/>
    </source>
</evidence>
<protein>
    <submittedName>
        <fullName evidence="2">Predicted integral membrane protein</fullName>
    </submittedName>
</protein>
<keyword evidence="1" id="KW-0812">Transmembrane</keyword>
<keyword evidence="1" id="KW-0472">Membrane</keyword>
<proteinExistence type="predicted"/>
<keyword evidence="1" id="KW-1133">Transmembrane helix</keyword>
<name>A0A174AU58_9FIRM</name>
<dbReference type="EMBL" id="CYZA01000007">
    <property type="protein sequence ID" value="CUN91663.1"/>
    <property type="molecule type" value="Genomic_DNA"/>
</dbReference>
<sequence length="109" mass="12568">MSGNINIQIFFFVLYGLCLFFILGIQMYAFPALSRFDMPAGWILKLSIYLCFRHIGRTILVLGVTAMAFAFVYYCWPVILVIPYLTHCVYGYLIEPVLELHMPKTTQEG</sequence>
<accession>A0A174AU58</accession>
<evidence type="ECO:0000313" key="3">
    <source>
        <dbReference type="Proteomes" id="UP000095447"/>
    </source>
</evidence>
<dbReference type="AlphaFoldDB" id="A0A174AU58"/>